<dbReference type="EMBL" id="QXFT01002296">
    <property type="protein sequence ID" value="KAE9300537.1"/>
    <property type="molecule type" value="Genomic_DNA"/>
</dbReference>
<sequence>MSSHAGSDFEEVETEPQPHTSAGQGAARIVVASHTDKPKIDLKLITIEPFDGTTKDGYLDPGAYDWLERLKLQINLAETLTERKWSEAVKCGVLASRLTSEAGTWHYRNSATLPKASFRDFANRFLENFHCKLPVQTIAVTLASMRKFPQETYATYAHRLSQIATGLNRCKANAYTEQQAQSTFFNHAYPRCRVDLEAKLDQEAEDATAELESAVELLTKLAKSDGKMSSNK</sequence>
<dbReference type="EMBL" id="QXFU01002462">
    <property type="protein sequence ID" value="KAE8985416.1"/>
    <property type="molecule type" value="Genomic_DNA"/>
</dbReference>
<dbReference type="OrthoDB" id="127432at2759"/>
<dbReference type="AlphaFoldDB" id="A0A6A3P4K2"/>
<dbReference type="Proteomes" id="UP000434957">
    <property type="component" value="Unassembled WGS sequence"/>
</dbReference>
<evidence type="ECO:0000313" key="5">
    <source>
        <dbReference type="EMBL" id="KAE9300537.1"/>
    </source>
</evidence>
<feature type="region of interest" description="Disordered" evidence="2">
    <location>
        <begin position="1"/>
        <end position="26"/>
    </location>
</feature>
<accession>A0A6A3P4K2</accession>
<gene>
    <name evidence="4" type="ORF">PR001_g2725</name>
    <name evidence="3" type="ORF">PR002_g22646</name>
    <name evidence="5" type="ORF">PR003_g22733</name>
</gene>
<proteinExistence type="predicted"/>
<dbReference type="Proteomes" id="UP000429607">
    <property type="component" value="Unassembled WGS sequence"/>
</dbReference>
<organism evidence="4 6">
    <name type="scientific">Phytophthora rubi</name>
    <dbReference type="NCBI Taxonomy" id="129364"/>
    <lineage>
        <taxon>Eukaryota</taxon>
        <taxon>Sar</taxon>
        <taxon>Stramenopiles</taxon>
        <taxon>Oomycota</taxon>
        <taxon>Peronosporomycetes</taxon>
        <taxon>Peronosporales</taxon>
        <taxon>Peronosporaceae</taxon>
        <taxon>Phytophthora</taxon>
    </lineage>
</organism>
<keyword evidence="7" id="KW-1185">Reference proteome</keyword>
<keyword evidence="1" id="KW-0175">Coiled coil</keyword>
<evidence type="ECO:0000313" key="8">
    <source>
        <dbReference type="Proteomes" id="UP000435112"/>
    </source>
</evidence>
<evidence type="ECO:0000313" key="4">
    <source>
        <dbReference type="EMBL" id="KAE9050088.1"/>
    </source>
</evidence>
<dbReference type="Proteomes" id="UP000435112">
    <property type="component" value="Unassembled WGS sequence"/>
</dbReference>
<dbReference type="EMBL" id="QXFV01000095">
    <property type="protein sequence ID" value="KAE9050088.1"/>
    <property type="molecule type" value="Genomic_DNA"/>
</dbReference>
<evidence type="ECO:0000313" key="3">
    <source>
        <dbReference type="EMBL" id="KAE8985416.1"/>
    </source>
</evidence>
<reference evidence="6 8" key="1">
    <citation type="submission" date="2018-09" db="EMBL/GenBank/DDBJ databases">
        <title>Genomic investigation of the strawberry pathogen Phytophthora fragariae indicates pathogenicity is determined by transcriptional variation in three key races.</title>
        <authorList>
            <person name="Adams T.M."/>
            <person name="Armitage A.D."/>
            <person name="Sobczyk M.K."/>
            <person name="Bates H.J."/>
            <person name="Dunwell J.M."/>
            <person name="Nellist C.F."/>
            <person name="Harrison R.J."/>
        </authorList>
    </citation>
    <scope>NUCLEOTIDE SEQUENCE [LARGE SCALE GENOMIC DNA]</scope>
    <source>
        <strain evidence="4 6">SCRP249</strain>
        <strain evidence="3 8">SCRP324</strain>
        <strain evidence="5 7">SCRP333</strain>
    </source>
</reference>
<feature type="coiled-coil region" evidence="1">
    <location>
        <begin position="197"/>
        <end position="224"/>
    </location>
</feature>
<evidence type="ECO:0000256" key="2">
    <source>
        <dbReference type="SAM" id="MobiDB-lite"/>
    </source>
</evidence>
<evidence type="ECO:0008006" key="9">
    <source>
        <dbReference type="Google" id="ProtNLM"/>
    </source>
</evidence>
<protein>
    <recommendedName>
        <fullName evidence="9">Retrotransposon gag domain-containing protein</fullName>
    </recommendedName>
</protein>
<name>A0A6A3P4K2_9STRA</name>
<evidence type="ECO:0000256" key="1">
    <source>
        <dbReference type="SAM" id="Coils"/>
    </source>
</evidence>
<comment type="caution">
    <text evidence="4">The sequence shown here is derived from an EMBL/GenBank/DDBJ whole genome shotgun (WGS) entry which is preliminary data.</text>
</comment>
<evidence type="ECO:0000313" key="7">
    <source>
        <dbReference type="Proteomes" id="UP000434957"/>
    </source>
</evidence>
<evidence type="ECO:0000313" key="6">
    <source>
        <dbReference type="Proteomes" id="UP000429607"/>
    </source>
</evidence>